<evidence type="ECO:0000256" key="4">
    <source>
        <dbReference type="ARBA" id="ARBA00022989"/>
    </source>
</evidence>
<evidence type="ECO:0000256" key="2">
    <source>
        <dbReference type="ARBA" id="ARBA00022475"/>
    </source>
</evidence>
<keyword evidence="4 7" id="KW-1133">Transmembrane helix</keyword>
<evidence type="ECO:0000256" key="7">
    <source>
        <dbReference type="SAM" id="Phobius"/>
    </source>
</evidence>
<feature type="coiled-coil region" evidence="6">
    <location>
        <begin position="169"/>
        <end position="246"/>
    </location>
</feature>
<feature type="domain" description="Polysaccharide chain length determinant N-terminal" evidence="8">
    <location>
        <begin position="14"/>
        <end position="89"/>
    </location>
</feature>
<dbReference type="OrthoDB" id="8114194at2"/>
<accession>A0A5M6IEY8</accession>
<dbReference type="EMBL" id="VWPJ01000004">
    <property type="protein sequence ID" value="KAA5606507.1"/>
    <property type="molecule type" value="Genomic_DNA"/>
</dbReference>
<proteinExistence type="predicted"/>
<dbReference type="Proteomes" id="UP000324065">
    <property type="component" value="Unassembled WGS sequence"/>
</dbReference>
<dbReference type="GO" id="GO:0005886">
    <property type="term" value="C:plasma membrane"/>
    <property type="evidence" value="ECO:0007669"/>
    <property type="project" value="UniProtKB-SubCell"/>
</dbReference>
<feature type="transmembrane region" description="Helical" evidence="7">
    <location>
        <begin position="434"/>
        <end position="458"/>
    </location>
</feature>
<dbReference type="PANTHER" id="PTHR32309">
    <property type="entry name" value="TYROSINE-PROTEIN KINASE"/>
    <property type="match status" value="1"/>
</dbReference>
<keyword evidence="10" id="KW-1185">Reference proteome</keyword>
<organism evidence="9 10">
    <name type="scientific">Roseospira marina</name>
    <dbReference type="NCBI Taxonomy" id="140057"/>
    <lineage>
        <taxon>Bacteria</taxon>
        <taxon>Pseudomonadati</taxon>
        <taxon>Pseudomonadota</taxon>
        <taxon>Alphaproteobacteria</taxon>
        <taxon>Rhodospirillales</taxon>
        <taxon>Rhodospirillaceae</taxon>
        <taxon>Roseospira</taxon>
    </lineage>
</organism>
<keyword evidence="3 7" id="KW-0812">Transmembrane</keyword>
<comment type="caution">
    <text evidence="9">The sequence shown here is derived from an EMBL/GenBank/DDBJ whole genome shotgun (WGS) entry which is preliminary data.</text>
</comment>
<feature type="transmembrane region" description="Helical" evidence="7">
    <location>
        <begin position="28"/>
        <end position="49"/>
    </location>
</feature>
<evidence type="ECO:0000256" key="3">
    <source>
        <dbReference type="ARBA" id="ARBA00022692"/>
    </source>
</evidence>
<name>A0A5M6IEY8_9PROT</name>
<evidence type="ECO:0000256" key="6">
    <source>
        <dbReference type="SAM" id="Coils"/>
    </source>
</evidence>
<dbReference type="InterPro" id="IPR003856">
    <property type="entry name" value="LPS_length_determ_N"/>
</dbReference>
<keyword evidence="5 7" id="KW-0472">Membrane</keyword>
<feature type="transmembrane region" description="Helical" evidence="7">
    <location>
        <begin position="493"/>
        <end position="514"/>
    </location>
</feature>
<comment type="subcellular location">
    <subcellularLocation>
        <location evidence="1">Cell membrane</location>
        <topology evidence="1">Multi-pass membrane protein</topology>
    </subcellularLocation>
</comment>
<keyword evidence="2" id="KW-1003">Cell membrane</keyword>
<keyword evidence="6" id="KW-0175">Coiled coil</keyword>
<reference evidence="9 10" key="1">
    <citation type="submission" date="2019-09" db="EMBL/GenBank/DDBJ databases">
        <title>Genome sequence of Roseospira marina, one of the more divergent members of the non-sulfur purple photosynthetic bacterial family, the Rhodospirillaceae.</title>
        <authorList>
            <person name="Meyer T."/>
            <person name="Kyndt J."/>
        </authorList>
    </citation>
    <scope>NUCLEOTIDE SEQUENCE [LARGE SCALE GENOMIC DNA]</scope>
    <source>
        <strain evidence="9 10">DSM 15113</strain>
    </source>
</reference>
<protein>
    <recommendedName>
        <fullName evidence="8">Polysaccharide chain length determinant N-terminal domain-containing protein</fullName>
    </recommendedName>
</protein>
<feature type="coiled-coil region" evidence="6">
    <location>
        <begin position="332"/>
        <end position="373"/>
    </location>
</feature>
<evidence type="ECO:0000256" key="1">
    <source>
        <dbReference type="ARBA" id="ARBA00004651"/>
    </source>
</evidence>
<evidence type="ECO:0000313" key="9">
    <source>
        <dbReference type="EMBL" id="KAA5606507.1"/>
    </source>
</evidence>
<dbReference type="AlphaFoldDB" id="A0A5M6IEY8"/>
<dbReference type="InterPro" id="IPR050445">
    <property type="entry name" value="Bact_polysacc_biosynth/exp"/>
</dbReference>
<evidence type="ECO:0000256" key="5">
    <source>
        <dbReference type="ARBA" id="ARBA00023136"/>
    </source>
</evidence>
<gene>
    <name evidence="9" type="ORF">F1188_06490</name>
</gene>
<sequence length="541" mass="60297">MSTSAYDDDTESLDIDVAAIWRAVKRRFWLFVLPVLVFGSLSVLIAKLVPPVYRSSGMIVIEQPNVPPDLVDSTVTSLAAERIEVIKQRFIATDNLISLIREHNLYPWLRQSQTLTQVASAMRKDILVNVYNQNYGRQTYTVAFQVGFTYREPEKARVIADALASWYLSENARNRQERAQETAVFLEQETKAAETEVNRLEAELAEWTNTYSGRLPAQQSLMQQRLDEARQRRRDMTLRLEVQESERSSLAARLSSLRNSGGGSGSVASPDRARLLDLLQSLRNERASLSTVVTERHPDMARLNRQIADVEAQLAGLPAASGTASAYDPAVEQELSLRLDQLDREIAASKRAMAALDDDIKALEDDLSESAEISDKYQALVRERDNAVEDFNLLRRKLLEAEMGASLEISQKSERFTLVDPPQVPVDREGLPPMLIALGGIVASGGLGVVAMAGAEFFDTRLRSARKVEQLVGAAPLVVIPEISTRRERLLRWGVRLLVAAATLAVVAGGVWYVDSQIMPLDVLYLVLQRKIEAQINLLGW</sequence>
<dbReference type="PANTHER" id="PTHR32309:SF31">
    <property type="entry name" value="CAPSULAR EXOPOLYSACCHARIDE FAMILY"/>
    <property type="match status" value="1"/>
</dbReference>
<dbReference type="Pfam" id="PF02706">
    <property type="entry name" value="Wzz"/>
    <property type="match status" value="1"/>
</dbReference>
<evidence type="ECO:0000313" key="10">
    <source>
        <dbReference type="Proteomes" id="UP000324065"/>
    </source>
</evidence>
<dbReference type="RefSeq" id="WP_150061576.1">
    <property type="nucleotide sequence ID" value="NZ_JACHII010000006.1"/>
</dbReference>
<evidence type="ECO:0000259" key="8">
    <source>
        <dbReference type="Pfam" id="PF02706"/>
    </source>
</evidence>